<dbReference type="InterPro" id="IPR031874">
    <property type="entry name" value="Cuticle_Acp1"/>
</dbReference>
<dbReference type="STRING" id="7176.B0W8Q3"/>
<dbReference type="HOGENOM" id="CLU_098054_1_0_1"/>
<evidence type="ECO:0000313" key="4">
    <source>
        <dbReference type="EnsemblMetazoa" id="CPIJ003478-PA"/>
    </source>
</evidence>
<dbReference type="EMBL" id="DS231860">
    <property type="protein sequence ID" value="EDS39282.1"/>
    <property type="molecule type" value="Genomic_DNA"/>
</dbReference>
<dbReference type="VEuPathDB" id="VectorBase:CQUJHB015527"/>
<sequence>MKCITAVVFLIAVAHCAYLPAPSPLCVLPINTGLHHGPHGPTLVQSNDHHSWTQAQAAASSNAAYWVHNNHHGWKPVLSPPPPTATFQDHQQSGHHNRPAAMYVAANPGAVHKAPLPGHSVNQQSLNLAPAPGTGY</sequence>
<feature type="region of interest" description="Disordered" evidence="1">
    <location>
        <begin position="77"/>
        <end position="97"/>
    </location>
</feature>
<evidence type="ECO:0000256" key="2">
    <source>
        <dbReference type="SAM" id="SignalP"/>
    </source>
</evidence>
<dbReference type="PANTHER" id="PTHR12336:SF0">
    <property type="entry name" value="ADULT CUTICLE PROTEIN 1-RELATED"/>
    <property type="match status" value="1"/>
</dbReference>
<accession>B0W8Q3</accession>
<keyword evidence="5" id="KW-1185">Reference proteome</keyword>
<feature type="signal peptide" evidence="2">
    <location>
        <begin position="1"/>
        <end position="16"/>
    </location>
</feature>
<dbReference type="InParanoid" id="B0W8Q3"/>
<name>B0W8Q3_CULQU</name>
<reference evidence="3" key="1">
    <citation type="submission" date="2007-03" db="EMBL/GenBank/DDBJ databases">
        <title>Annotation of Culex pipiens quinquefasciatus.</title>
        <authorList>
            <consortium name="The Broad Institute Genome Sequencing Platform"/>
            <person name="Atkinson P.W."/>
            <person name="Hemingway J."/>
            <person name="Christensen B.M."/>
            <person name="Higgs S."/>
            <person name="Kodira C."/>
            <person name="Hannick L."/>
            <person name="Megy K."/>
            <person name="O'Leary S."/>
            <person name="Pearson M."/>
            <person name="Haas B.J."/>
            <person name="Mauceli E."/>
            <person name="Wortman J.R."/>
            <person name="Lee N.H."/>
            <person name="Guigo R."/>
            <person name="Stanke M."/>
            <person name="Alvarado L."/>
            <person name="Amedeo P."/>
            <person name="Antoine C.H."/>
            <person name="Arensburger P."/>
            <person name="Bidwell S.L."/>
            <person name="Crawford M."/>
            <person name="Camaro F."/>
            <person name="Devon K."/>
            <person name="Engels R."/>
            <person name="Hammond M."/>
            <person name="Howarth C."/>
            <person name="Koehrsen M."/>
            <person name="Lawson D."/>
            <person name="Montgomery P."/>
            <person name="Nene V."/>
            <person name="Nusbaum C."/>
            <person name="Puiu D."/>
            <person name="Romero-Severson J."/>
            <person name="Severson D.W."/>
            <person name="Shumway M."/>
            <person name="Sisk P."/>
            <person name="Stolte C."/>
            <person name="Zeng Q."/>
            <person name="Eisenstadt E."/>
            <person name="Fraser-Liggett C."/>
            <person name="Strausberg R."/>
            <person name="Galagan J."/>
            <person name="Birren B."/>
            <person name="Collins F.H."/>
        </authorList>
    </citation>
    <scope>NUCLEOTIDE SEQUENCE [LARGE SCALE GENOMIC DNA]</scope>
    <source>
        <strain evidence="3">JHB</strain>
    </source>
</reference>
<reference evidence="4" key="2">
    <citation type="submission" date="2021-02" db="UniProtKB">
        <authorList>
            <consortium name="EnsemblMetazoa"/>
        </authorList>
    </citation>
    <scope>IDENTIFICATION</scope>
    <source>
        <strain evidence="4">JHB</strain>
    </source>
</reference>
<evidence type="ECO:0000313" key="3">
    <source>
        <dbReference type="EMBL" id="EDS39282.1"/>
    </source>
</evidence>
<dbReference type="KEGG" id="cqu:CpipJ_CPIJ003478"/>
<organism>
    <name type="scientific">Culex quinquefasciatus</name>
    <name type="common">Southern house mosquito</name>
    <name type="synonym">Culex pungens</name>
    <dbReference type="NCBI Taxonomy" id="7176"/>
    <lineage>
        <taxon>Eukaryota</taxon>
        <taxon>Metazoa</taxon>
        <taxon>Ecdysozoa</taxon>
        <taxon>Arthropoda</taxon>
        <taxon>Hexapoda</taxon>
        <taxon>Insecta</taxon>
        <taxon>Pterygota</taxon>
        <taxon>Neoptera</taxon>
        <taxon>Endopterygota</taxon>
        <taxon>Diptera</taxon>
        <taxon>Nematocera</taxon>
        <taxon>Culicoidea</taxon>
        <taxon>Culicidae</taxon>
        <taxon>Culicinae</taxon>
        <taxon>Culicini</taxon>
        <taxon>Culex</taxon>
        <taxon>Culex</taxon>
    </lineage>
</organism>
<dbReference type="OrthoDB" id="7764827at2759"/>
<gene>
    <name evidence="4" type="primary">6034848</name>
    <name evidence="3" type="ORF">CpipJ_CPIJ003478</name>
</gene>
<dbReference type="AlphaFoldDB" id="B0W8Q3"/>
<feature type="chain" id="PRO_5011407627" evidence="2">
    <location>
        <begin position="17"/>
        <end position="136"/>
    </location>
</feature>
<dbReference type="VEuPathDB" id="VectorBase:CPIJ003478"/>
<protein>
    <submittedName>
        <fullName evidence="3 4">Cuticle protein</fullName>
    </submittedName>
</protein>
<dbReference type="EnsemblMetazoa" id="CPIJ003478-RA">
    <property type="protein sequence ID" value="CPIJ003478-PA"/>
    <property type="gene ID" value="CPIJ003478"/>
</dbReference>
<feature type="region of interest" description="Disordered" evidence="1">
    <location>
        <begin position="111"/>
        <end position="136"/>
    </location>
</feature>
<dbReference type="Proteomes" id="UP000002320">
    <property type="component" value="Unassembled WGS sequence"/>
</dbReference>
<dbReference type="PANTHER" id="PTHR12336">
    <property type="entry name" value="ADULT CUTICLE PROTEIN 1-RELATED"/>
    <property type="match status" value="1"/>
</dbReference>
<evidence type="ECO:0000256" key="1">
    <source>
        <dbReference type="SAM" id="MobiDB-lite"/>
    </source>
</evidence>
<keyword evidence="2" id="KW-0732">Signal</keyword>
<evidence type="ECO:0000313" key="5">
    <source>
        <dbReference type="Proteomes" id="UP000002320"/>
    </source>
</evidence>
<dbReference type="Pfam" id="PF15955">
    <property type="entry name" value="Cuticle_4"/>
    <property type="match status" value="1"/>
</dbReference>
<proteinExistence type="predicted"/>